<keyword evidence="1" id="KW-0677">Repeat</keyword>
<sequence length="74" mass="8222">FLSNSDIQSSFDQVGRLVKDQDLEEMLKEATGAISITKFIQTFGNKVAGLDVEDVILNTFTVLDEGEGFCFEEK</sequence>
<dbReference type="InterPro" id="IPR050403">
    <property type="entry name" value="Myosin_RLC"/>
</dbReference>
<evidence type="ECO:0000313" key="3">
    <source>
        <dbReference type="Proteomes" id="UP000192247"/>
    </source>
</evidence>
<dbReference type="AlphaFoldDB" id="A0A1V9XR35"/>
<keyword evidence="3" id="KW-1185">Reference proteome</keyword>
<feature type="non-terminal residue" evidence="2">
    <location>
        <position position="1"/>
    </location>
</feature>
<gene>
    <name evidence="2" type="ORF">BIW11_00676</name>
</gene>
<dbReference type="STRING" id="418985.A0A1V9XR35"/>
<protein>
    <submittedName>
        <fullName evidence="2">Myosin regulatory light chain 2-like</fullName>
    </submittedName>
</protein>
<dbReference type="PANTHER" id="PTHR23049">
    <property type="entry name" value="MYOSIN REGULATORY LIGHT CHAIN 2"/>
    <property type="match status" value="1"/>
</dbReference>
<evidence type="ECO:0000313" key="2">
    <source>
        <dbReference type="EMBL" id="OQR75960.1"/>
    </source>
</evidence>
<dbReference type="InParanoid" id="A0A1V9XR35"/>
<dbReference type="EMBL" id="MNPL01005523">
    <property type="protein sequence ID" value="OQR75960.1"/>
    <property type="molecule type" value="Genomic_DNA"/>
</dbReference>
<dbReference type="Proteomes" id="UP000192247">
    <property type="component" value="Unassembled WGS sequence"/>
</dbReference>
<accession>A0A1V9XR35</accession>
<proteinExistence type="predicted"/>
<dbReference type="OrthoDB" id="429467at2759"/>
<dbReference type="SUPFAM" id="SSF47473">
    <property type="entry name" value="EF-hand"/>
    <property type="match status" value="1"/>
</dbReference>
<reference evidence="2 3" key="1">
    <citation type="journal article" date="2017" name="Gigascience">
        <title>Draft genome of the honey bee ectoparasitic mite, Tropilaelaps mercedesae, is shaped by the parasitic life history.</title>
        <authorList>
            <person name="Dong X."/>
            <person name="Armstrong S.D."/>
            <person name="Xia D."/>
            <person name="Makepeace B.L."/>
            <person name="Darby A.C."/>
            <person name="Kadowaki T."/>
        </authorList>
    </citation>
    <scope>NUCLEOTIDE SEQUENCE [LARGE SCALE GENOMIC DNA]</scope>
    <source>
        <strain evidence="2">Wuxi-XJTLU</strain>
    </source>
</reference>
<comment type="caution">
    <text evidence="2">The sequence shown here is derived from an EMBL/GenBank/DDBJ whole genome shotgun (WGS) entry which is preliminary data.</text>
</comment>
<dbReference type="InterPro" id="IPR011992">
    <property type="entry name" value="EF-hand-dom_pair"/>
</dbReference>
<evidence type="ECO:0000256" key="1">
    <source>
        <dbReference type="ARBA" id="ARBA00022737"/>
    </source>
</evidence>
<name>A0A1V9XR35_9ACAR</name>
<organism evidence="2 3">
    <name type="scientific">Tropilaelaps mercedesae</name>
    <dbReference type="NCBI Taxonomy" id="418985"/>
    <lineage>
        <taxon>Eukaryota</taxon>
        <taxon>Metazoa</taxon>
        <taxon>Ecdysozoa</taxon>
        <taxon>Arthropoda</taxon>
        <taxon>Chelicerata</taxon>
        <taxon>Arachnida</taxon>
        <taxon>Acari</taxon>
        <taxon>Parasitiformes</taxon>
        <taxon>Mesostigmata</taxon>
        <taxon>Gamasina</taxon>
        <taxon>Dermanyssoidea</taxon>
        <taxon>Laelapidae</taxon>
        <taxon>Tropilaelaps</taxon>
    </lineage>
</organism>